<dbReference type="Gene3D" id="3.30.720.50">
    <property type="match status" value="1"/>
</dbReference>
<keyword evidence="9" id="KW-1185">Reference proteome</keyword>
<dbReference type="GO" id="GO:1990404">
    <property type="term" value="F:NAD+-protein mono-ADP-ribosyltransferase activity"/>
    <property type="evidence" value="ECO:0007669"/>
    <property type="project" value="TreeGrafter"/>
</dbReference>
<organism evidence="8 9">
    <name type="scientific">Homarus americanus</name>
    <name type="common">American lobster</name>
    <dbReference type="NCBI Taxonomy" id="6706"/>
    <lineage>
        <taxon>Eukaryota</taxon>
        <taxon>Metazoa</taxon>
        <taxon>Ecdysozoa</taxon>
        <taxon>Arthropoda</taxon>
        <taxon>Crustacea</taxon>
        <taxon>Multicrustacea</taxon>
        <taxon>Malacostraca</taxon>
        <taxon>Eumalacostraca</taxon>
        <taxon>Eucarida</taxon>
        <taxon>Decapoda</taxon>
        <taxon>Pleocyemata</taxon>
        <taxon>Astacidea</taxon>
        <taxon>Nephropoidea</taxon>
        <taxon>Nephropidae</taxon>
        <taxon>Homarus</taxon>
    </lineage>
</organism>
<evidence type="ECO:0000256" key="3">
    <source>
        <dbReference type="ARBA" id="ARBA00024347"/>
    </source>
</evidence>
<dbReference type="EMBL" id="JAHLQT010008712">
    <property type="protein sequence ID" value="KAG7173891.1"/>
    <property type="molecule type" value="Genomic_DNA"/>
</dbReference>
<dbReference type="PANTHER" id="PTHR45740">
    <property type="entry name" value="POLY [ADP-RIBOSE] POLYMERASE"/>
    <property type="match status" value="1"/>
</dbReference>
<keyword evidence="4" id="KW-0520">NAD</keyword>
<dbReference type="AlphaFoldDB" id="A0A8J5N5M9"/>
<evidence type="ECO:0000259" key="6">
    <source>
        <dbReference type="PROSITE" id="PS50918"/>
    </source>
</evidence>
<dbReference type="GO" id="GO:0005634">
    <property type="term" value="C:nucleus"/>
    <property type="evidence" value="ECO:0007669"/>
    <property type="project" value="UniProtKB-SubCell"/>
</dbReference>
<comment type="similarity">
    <text evidence="3">Belongs to the ARTD/PARP family.</text>
</comment>
<accession>A0A8J5N5M9</accession>
<dbReference type="Pfam" id="PF02825">
    <property type="entry name" value="WWE"/>
    <property type="match status" value="1"/>
</dbReference>
<name>A0A8J5N5M9_HOMAM</name>
<protein>
    <recommendedName>
        <fullName evidence="4">Poly [ADP-ribose] polymerase</fullName>
        <shortName evidence="4">PARP</shortName>
        <ecNumber evidence="4">2.4.2.-</ecNumber>
    </recommendedName>
</protein>
<feature type="domain" description="PARP catalytic" evidence="7">
    <location>
        <begin position="284"/>
        <end position="411"/>
    </location>
</feature>
<dbReference type="Gene3D" id="3.90.228.10">
    <property type="match status" value="1"/>
</dbReference>
<dbReference type="EC" id="2.4.2.-" evidence="4"/>
<feature type="compositionally biased region" description="Basic residues" evidence="5">
    <location>
        <begin position="264"/>
        <end position="274"/>
    </location>
</feature>
<feature type="region of interest" description="Disordered" evidence="5">
    <location>
        <begin position="256"/>
        <end position="290"/>
    </location>
</feature>
<feature type="compositionally biased region" description="Polar residues" evidence="5">
    <location>
        <begin position="1"/>
        <end position="15"/>
    </location>
</feature>
<dbReference type="PROSITE" id="PS51059">
    <property type="entry name" value="PARP_CATALYTIC"/>
    <property type="match status" value="1"/>
</dbReference>
<proteinExistence type="inferred from homology"/>
<keyword evidence="4" id="KW-0328">Glycosyltransferase</keyword>
<feature type="domain" description="WWE" evidence="6">
    <location>
        <begin position="176"/>
        <end position="267"/>
    </location>
</feature>
<evidence type="ECO:0000259" key="7">
    <source>
        <dbReference type="PROSITE" id="PS51059"/>
    </source>
</evidence>
<dbReference type="InterPro" id="IPR037197">
    <property type="entry name" value="WWE_dom_sf"/>
</dbReference>
<evidence type="ECO:0000256" key="1">
    <source>
        <dbReference type="ARBA" id="ARBA00004123"/>
    </source>
</evidence>
<evidence type="ECO:0000313" key="9">
    <source>
        <dbReference type="Proteomes" id="UP000747542"/>
    </source>
</evidence>
<dbReference type="InterPro" id="IPR004170">
    <property type="entry name" value="WWE_dom"/>
</dbReference>
<evidence type="ECO:0000256" key="5">
    <source>
        <dbReference type="SAM" id="MobiDB-lite"/>
    </source>
</evidence>
<dbReference type="PANTHER" id="PTHR45740:SF2">
    <property type="entry name" value="POLY [ADP-RIBOSE] POLYMERASE"/>
    <property type="match status" value="1"/>
</dbReference>
<feature type="region of interest" description="Disordered" evidence="5">
    <location>
        <begin position="1"/>
        <end position="43"/>
    </location>
</feature>
<dbReference type="SUPFAM" id="SSF56399">
    <property type="entry name" value="ADP-ribosylation"/>
    <property type="match status" value="1"/>
</dbReference>
<dbReference type="PROSITE" id="PS50918">
    <property type="entry name" value="WWE"/>
    <property type="match status" value="1"/>
</dbReference>
<dbReference type="InterPro" id="IPR051712">
    <property type="entry name" value="ARTD-AVP"/>
</dbReference>
<dbReference type="Proteomes" id="UP000747542">
    <property type="component" value="Unassembled WGS sequence"/>
</dbReference>
<keyword evidence="2" id="KW-0539">Nucleus</keyword>
<gene>
    <name evidence="8" type="primary">Parp12-L6</name>
    <name evidence="8" type="ORF">Hamer_G020039</name>
</gene>
<reference evidence="8" key="1">
    <citation type="journal article" date="2021" name="Sci. Adv.">
        <title>The American lobster genome reveals insights on longevity, neural, and immune adaptations.</title>
        <authorList>
            <person name="Polinski J.M."/>
            <person name="Zimin A.V."/>
            <person name="Clark K.F."/>
            <person name="Kohn A.B."/>
            <person name="Sadowski N."/>
            <person name="Timp W."/>
            <person name="Ptitsyn A."/>
            <person name="Khanna P."/>
            <person name="Romanova D.Y."/>
            <person name="Williams P."/>
            <person name="Greenwood S.J."/>
            <person name="Moroz L.L."/>
            <person name="Walt D.R."/>
            <person name="Bodnar A.G."/>
        </authorList>
    </citation>
    <scope>NUCLEOTIDE SEQUENCE</scope>
    <source>
        <strain evidence="8">GMGI-L3</strain>
    </source>
</reference>
<sequence>MSSFSGARQKQHYNNSRGRGRQRSSHSKNRESPPEYRRQRKTSNQRITSWSYYHEGDVEIPEICVYSIDKRCMYEDTGCLRLHAKCTCQWQVIQDGKWFNFRNFHSEELENAFLDVTKDSVKITPLDPKLLGSSGRDMIKILGNGQWEADFENLTLKNLTSQSILTSKLFIRRLSTQSAAVSKSGKATKYEWYFCDSKKKWIKYGDVDSLGHNHLVPLITSDEIELNFSSDSSVQMMFNNSLYRYQLDFKTMKQKNLNTGKERSVRRRPVKKQSTKPNPRGKKENLPSTWDSMKDNDTMIKVSLDVSSQEYCDVMSQLLITVPAARVVSIMRIQNPFLWRPFQNKQAELAIKYDGYEKLNIQKLFHGTRHEFIDDICKKNFDWRLHGSMLLTLLNMQNKTPLATAFCSWLK</sequence>
<dbReference type="InterPro" id="IPR012317">
    <property type="entry name" value="Poly(ADP-ribose)pol_cat_dom"/>
</dbReference>
<evidence type="ECO:0000256" key="2">
    <source>
        <dbReference type="ARBA" id="ARBA00023242"/>
    </source>
</evidence>
<feature type="compositionally biased region" description="Basic residues" evidence="5">
    <location>
        <begin position="18"/>
        <end position="27"/>
    </location>
</feature>
<feature type="compositionally biased region" description="Basic and acidic residues" evidence="5">
    <location>
        <begin position="28"/>
        <end position="37"/>
    </location>
</feature>
<evidence type="ECO:0000256" key="4">
    <source>
        <dbReference type="RuleBase" id="RU362114"/>
    </source>
</evidence>
<dbReference type="Pfam" id="PF00644">
    <property type="entry name" value="PARP"/>
    <property type="match status" value="1"/>
</dbReference>
<comment type="caution">
    <text evidence="8">The sequence shown here is derived from an EMBL/GenBank/DDBJ whole genome shotgun (WGS) entry which is preliminary data.</text>
</comment>
<keyword evidence="4" id="KW-0808">Transferase</keyword>
<dbReference type="SUPFAM" id="SSF117839">
    <property type="entry name" value="WWE domain"/>
    <property type="match status" value="1"/>
</dbReference>
<evidence type="ECO:0000313" key="8">
    <source>
        <dbReference type="EMBL" id="KAG7173891.1"/>
    </source>
</evidence>
<dbReference type="GO" id="GO:0003950">
    <property type="term" value="F:NAD+ poly-ADP-ribosyltransferase activity"/>
    <property type="evidence" value="ECO:0007669"/>
    <property type="project" value="UniProtKB-UniRule"/>
</dbReference>
<comment type="subcellular location">
    <subcellularLocation>
        <location evidence="1">Nucleus</location>
    </subcellularLocation>
</comment>